<evidence type="ECO:0000256" key="11">
    <source>
        <dbReference type="ARBA" id="ARBA00023273"/>
    </source>
</evidence>
<evidence type="ECO:0000256" key="7">
    <source>
        <dbReference type="ARBA" id="ARBA00023017"/>
    </source>
</evidence>
<comment type="subcellular location">
    <subcellularLocation>
        <location evidence="1">Cytoplasm</location>
        <location evidence="1">Cytoskeleton</location>
        <location evidence="1">Cilium axoneme</location>
    </subcellularLocation>
</comment>
<dbReference type="OMA" id="WDFFYRQ"/>
<dbReference type="InterPro" id="IPR001680">
    <property type="entry name" value="WD40_rpt"/>
</dbReference>
<evidence type="ECO:0000256" key="3">
    <source>
        <dbReference type="ARBA" id="ARBA00022490"/>
    </source>
</evidence>
<keyword evidence="5" id="KW-0493">Microtubule</keyword>
<organism evidence="13">
    <name type="scientific">Octopus bimaculoides</name>
    <name type="common">California two-spotted octopus</name>
    <dbReference type="NCBI Taxonomy" id="37653"/>
    <lineage>
        <taxon>Eukaryota</taxon>
        <taxon>Metazoa</taxon>
        <taxon>Spiralia</taxon>
        <taxon>Lophotrochozoa</taxon>
        <taxon>Mollusca</taxon>
        <taxon>Cephalopoda</taxon>
        <taxon>Coleoidea</taxon>
        <taxon>Octopodiformes</taxon>
        <taxon>Octopoda</taxon>
        <taxon>Incirrata</taxon>
        <taxon>Octopodidae</taxon>
        <taxon>Octopus</taxon>
    </lineage>
</organism>
<dbReference type="SMART" id="SM00320">
    <property type="entry name" value="WD40"/>
    <property type="match status" value="5"/>
</dbReference>
<proteinExistence type="inferred from homology"/>
<keyword evidence="7" id="KW-0243">Dynein</keyword>
<evidence type="ECO:0000256" key="2">
    <source>
        <dbReference type="ARBA" id="ARBA00011059"/>
    </source>
</evidence>
<dbReference type="InterPro" id="IPR015943">
    <property type="entry name" value="WD40/YVTN_repeat-like_dom_sf"/>
</dbReference>
<evidence type="ECO:0000256" key="1">
    <source>
        <dbReference type="ARBA" id="ARBA00004430"/>
    </source>
</evidence>
<comment type="similarity">
    <text evidence="2">Belongs to the dynein intermediate chain family.</text>
</comment>
<protein>
    <submittedName>
        <fullName evidence="13">Uncharacterized protein</fullName>
    </submittedName>
</protein>
<evidence type="ECO:0000313" key="13">
    <source>
        <dbReference type="EMBL" id="KOF69975.1"/>
    </source>
</evidence>
<keyword evidence="4" id="KW-0853">WD repeat</keyword>
<feature type="compositionally biased region" description="Basic and acidic residues" evidence="12">
    <location>
        <begin position="569"/>
        <end position="586"/>
    </location>
</feature>
<keyword evidence="6" id="KW-0677">Repeat</keyword>
<dbReference type="SUPFAM" id="SSF50978">
    <property type="entry name" value="WD40 repeat-like"/>
    <property type="match status" value="1"/>
</dbReference>
<keyword evidence="11" id="KW-0966">Cell projection</keyword>
<evidence type="ECO:0000256" key="4">
    <source>
        <dbReference type="ARBA" id="ARBA00022574"/>
    </source>
</evidence>
<dbReference type="InterPro" id="IPR036322">
    <property type="entry name" value="WD40_repeat_dom_sf"/>
</dbReference>
<dbReference type="GO" id="GO:0036158">
    <property type="term" value="P:outer dynein arm assembly"/>
    <property type="evidence" value="ECO:0007669"/>
    <property type="project" value="TreeGrafter"/>
</dbReference>
<dbReference type="EMBL" id="KQ425078">
    <property type="protein sequence ID" value="KOF69975.1"/>
    <property type="molecule type" value="Genomic_DNA"/>
</dbReference>
<evidence type="ECO:0000256" key="6">
    <source>
        <dbReference type="ARBA" id="ARBA00022737"/>
    </source>
</evidence>
<evidence type="ECO:0000256" key="10">
    <source>
        <dbReference type="ARBA" id="ARBA00023212"/>
    </source>
</evidence>
<dbReference type="GO" id="GO:0005874">
    <property type="term" value="C:microtubule"/>
    <property type="evidence" value="ECO:0007669"/>
    <property type="project" value="UniProtKB-KW"/>
</dbReference>
<evidence type="ECO:0000256" key="9">
    <source>
        <dbReference type="ARBA" id="ARBA00023175"/>
    </source>
</evidence>
<dbReference type="GO" id="GO:0045504">
    <property type="term" value="F:dynein heavy chain binding"/>
    <property type="evidence" value="ECO:0007669"/>
    <property type="project" value="TreeGrafter"/>
</dbReference>
<keyword evidence="9" id="KW-0505">Motor protein</keyword>
<dbReference type="InterPro" id="IPR050687">
    <property type="entry name" value="Dynein_IC"/>
</dbReference>
<gene>
    <name evidence="13" type="ORF">OCBIM_22003740mg</name>
</gene>
<sequence>MDIVYVYVKKRAEFGRQCNFTDRAAELHVDIEPDPSKLVDFIERDPVHRGIQCVPEMSEHTTNTESYEYEVHGINHKEGGWPKDVNCQEVEQVMRYRKKVEKDEGYITAITSMGSVMEHCIKQNNAIDIYEEYFKDVDIHDTDEAPSAKTVNLFRDPNDRNRTASSVTWYPDGPSRLAVSYCNLDFDTPEIKSSMYSYIWSIENTNKPEMSLHPPSSLVCIEYNPKDCHIILGGCFNGQLGYWDTRKGPSPVEMTPVPMSHREPVHKAIWIQSKTGNEYFSASSDGKILWWDNRKMSEPTETLLLDPTKKQDPTKVQGAMSLEYEPTIPTKFMVGTEYGTIILCNRKAKSDAEKLVTIYKAHSGPVYAVQRNPFFTKNFLTVGDWQAQIWSEESRDSFIMRTKQHSCYLSDGSWSPVRPAVFFTTKVDGTLDIWDYLYKQNEPSLTIQVCDEPIHCLKVQEHGRLVACGSSFGTTTLLELSNRFYTMQKNEKNIITEIFERETKREKVLEARLREHKLRVKLTKMSIRQPPNEENQKPPSAKKVKEATSEFWDNVNKGKKPSASSPQSGKKDPSTTEDDKEKEASKSEAGAEDIKEADQK</sequence>
<reference evidence="13" key="1">
    <citation type="submission" date="2015-07" db="EMBL/GenBank/DDBJ databases">
        <title>MeaNS - Measles Nucleotide Surveillance Program.</title>
        <authorList>
            <person name="Tran T."/>
            <person name="Druce J."/>
        </authorList>
    </citation>
    <scope>NUCLEOTIDE SEQUENCE</scope>
    <source>
        <strain evidence="13">UCB-OBI-ISO-001</strain>
        <tissue evidence="13">Gonad</tissue>
    </source>
</reference>
<evidence type="ECO:0000256" key="12">
    <source>
        <dbReference type="SAM" id="MobiDB-lite"/>
    </source>
</evidence>
<feature type="region of interest" description="Disordered" evidence="12">
    <location>
        <begin position="524"/>
        <end position="600"/>
    </location>
</feature>
<evidence type="ECO:0000256" key="5">
    <source>
        <dbReference type="ARBA" id="ARBA00022701"/>
    </source>
</evidence>
<evidence type="ECO:0000256" key="8">
    <source>
        <dbReference type="ARBA" id="ARBA00023069"/>
    </source>
</evidence>
<accession>A0A0L8G036</accession>
<keyword evidence="10" id="KW-0206">Cytoskeleton</keyword>
<dbReference type="GO" id="GO:0036157">
    <property type="term" value="C:outer dynein arm"/>
    <property type="evidence" value="ECO:0007669"/>
    <property type="project" value="TreeGrafter"/>
</dbReference>
<keyword evidence="3" id="KW-0963">Cytoplasm</keyword>
<dbReference type="GO" id="GO:0003341">
    <property type="term" value="P:cilium movement"/>
    <property type="evidence" value="ECO:0007669"/>
    <property type="project" value="TreeGrafter"/>
</dbReference>
<dbReference type="GO" id="GO:0045503">
    <property type="term" value="F:dynein light chain binding"/>
    <property type="evidence" value="ECO:0007669"/>
    <property type="project" value="TreeGrafter"/>
</dbReference>
<dbReference type="STRING" id="37653.A0A0L8G036"/>
<keyword evidence="8" id="KW-0969">Cilium</keyword>
<name>A0A0L8G036_OCTBM</name>
<dbReference type="OrthoDB" id="366230at2759"/>
<dbReference type="AlphaFoldDB" id="A0A0L8G036"/>
<dbReference type="PANTHER" id="PTHR12442:SF7">
    <property type="entry name" value="DYNEIN AXONEMAL INTERMEDIATE CHAIN 2"/>
    <property type="match status" value="1"/>
</dbReference>
<dbReference type="Gene3D" id="2.130.10.10">
    <property type="entry name" value="YVTN repeat-like/Quinoprotein amine dehydrogenase"/>
    <property type="match status" value="2"/>
</dbReference>
<dbReference type="PANTHER" id="PTHR12442">
    <property type="entry name" value="DYNEIN INTERMEDIATE CHAIN"/>
    <property type="match status" value="1"/>
</dbReference>